<feature type="domain" description="FAD-binding PCMH-type" evidence="6">
    <location>
        <begin position="46"/>
        <end position="217"/>
    </location>
</feature>
<dbReference type="InterPro" id="IPR016166">
    <property type="entry name" value="FAD-bd_PCMH"/>
</dbReference>
<evidence type="ECO:0000256" key="2">
    <source>
        <dbReference type="ARBA" id="ARBA00005466"/>
    </source>
</evidence>
<dbReference type="GO" id="GO:0071949">
    <property type="term" value="F:FAD binding"/>
    <property type="evidence" value="ECO:0007669"/>
    <property type="project" value="InterPro"/>
</dbReference>
<keyword evidence="5" id="KW-0560">Oxidoreductase</keyword>
<evidence type="ECO:0000256" key="3">
    <source>
        <dbReference type="ARBA" id="ARBA00022630"/>
    </source>
</evidence>
<comment type="similarity">
    <text evidence="2">Belongs to the oxygen-dependent FAD-linked oxidoreductase family.</text>
</comment>
<dbReference type="InterPro" id="IPR016169">
    <property type="entry name" value="FAD-bd_PCMH_sub2"/>
</dbReference>
<dbReference type="Gene3D" id="3.30.43.10">
    <property type="entry name" value="Uridine Diphospho-n-acetylenolpyruvylglucosamine Reductase, domain 2"/>
    <property type="match status" value="1"/>
</dbReference>
<evidence type="ECO:0000259" key="6">
    <source>
        <dbReference type="PROSITE" id="PS51387"/>
    </source>
</evidence>
<dbReference type="InterPro" id="IPR036318">
    <property type="entry name" value="FAD-bd_PCMH-like_sf"/>
</dbReference>
<dbReference type="InterPro" id="IPR050416">
    <property type="entry name" value="FAD-linked_Oxidoreductase"/>
</dbReference>
<dbReference type="PANTHER" id="PTHR42973:SF39">
    <property type="entry name" value="FAD-BINDING PCMH-TYPE DOMAIN-CONTAINING PROTEIN"/>
    <property type="match status" value="1"/>
</dbReference>
<keyword evidence="4" id="KW-0274">FAD</keyword>
<accession>A0A455T412</accession>
<gene>
    <name evidence="7" type="ORF">KTA_14240</name>
</gene>
<dbReference type="EMBL" id="AP019377">
    <property type="protein sequence ID" value="BBH93225.1"/>
    <property type="molecule type" value="Genomic_DNA"/>
</dbReference>
<evidence type="ECO:0000256" key="1">
    <source>
        <dbReference type="ARBA" id="ARBA00001974"/>
    </source>
</evidence>
<dbReference type="SUPFAM" id="SSF56176">
    <property type="entry name" value="FAD-binding/transporter-associated domain-like"/>
    <property type="match status" value="1"/>
</dbReference>
<dbReference type="PROSITE" id="PS51387">
    <property type="entry name" value="FAD_PCMH"/>
    <property type="match status" value="1"/>
</dbReference>
<dbReference type="Gene3D" id="3.40.462.20">
    <property type="match status" value="1"/>
</dbReference>
<dbReference type="Pfam" id="PF01565">
    <property type="entry name" value="FAD_binding_4"/>
    <property type="match status" value="1"/>
</dbReference>
<dbReference type="InterPro" id="IPR006093">
    <property type="entry name" value="Oxy_OxRdtase_FAD_BS"/>
</dbReference>
<dbReference type="InterPro" id="IPR006094">
    <property type="entry name" value="Oxid_FAD_bind_N"/>
</dbReference>
<dbReference type="InterPro" id="IPR016167">
    <property type="entry name" value="FAD-bd_PCMH_sub1"/>
</dbReference>
<organism evidence="7">
    <name type="scientific">Thermogemmatispora argillosa</name>
    <dbReference type="NCBI Taxonomy" id="2045280"/>
    <lineage>
        <taxon>Bacteria</taxon>
        <taxon>Bacillati</taxon>
        <taxon>Chloroflexota</taxon>
        <taxon>Ktedonobacteria</taxon>
        <taxon>Thermogemmatisporales</taxon>
        <taxon>Thermogemmatisporaceae</taxon>
        <taxon>Thermogemmatispora</taxon>
    </lineage>
</organism>
<dbReference type="PANTHER" id="PTHR42973">
    <property type="entry name" value="BINDING OXIDOREDUCTASE, PUTATIVE (AFU_ORTHOLOGUE AFUA_1G17690)-RELATED"/>
    <property type="match status" value="1"/>
</dbReference>
<evidence type="ECO:0000313" key="7">
    <source>
        <dbReference type="EMBL" id="BBH93225.1"/>
    </source>
</evidence>
<dbReference type="AlphaFoldDB" id="A0A455T412"/>
<comment type="cofactor">
    <cofactor evidence="1">
        <name>FAD</name>
        <dbReference type="ChEBI" id="CHEBI:57692"/>
    </cofactor>
</comment>
<protein>
    <submittedName>
        <fullName evidence="7">Oxidoreductase</fullName>
    </submittedName>
</protein>
<keyword evidence="3" id="KW-0285">Flavoprotein</keyword>
<dbReference type="Gene3D" id="3.30.465.10">
    <property type="match status" value="1"/>
</dbReference>
<evidence type="ECO:0000256" key="5">
    <source>
        <dbReference type="ARBA" id="ARBA00023002"/>
    </source>
</evidence>
<proteinExistence type="inferred from homology"/>
<dbReference type="GO" id="GO:0016491">
    <property type="term" value="F:oxidoreductase activity"/>
    <property type="evidence" value="ECO:0007669"/>
    <property type="project" value="UniProtKB-KW"/>
</dbReference>
<reference evidence="7" key="1">
    <citation type="submission" date="2018-12" db="EMBL/GenBank/DDBJ databases">
        <title>Novel natural products biosynthetic potential of the class Ktedonobacteria.</title>
        <authorList>
            <person name="Zheng Y."/>
            <person name="Saitou A."/>
            <person name="Wang C.M."/>
            <person name="Toyoda A."/>
            <person name="Minakuchi Y."/>
            <person name="Sekiguchi Y."/>
            <person name="Ueda K."/>
            <person name="Takano H."/>
            <person name="Sakai Y."/>
            <person name="Yokota A."/>
            <person name="Yabe S."/>
        </authorList>
    </citation>
    <scope>NUCLEOTIDE SEQUENCE</scope>
    <source>
        <strain evidence="7">A3-2</strain>
    </source>
</reference>
<sequence length="474" mass="52319">MSEESKQVQAGQRGQTPRALQGRLFWRGEDGYEEARCGRIFNGRRPARYPAAILLASSEEDIVAGVRLARSQGLKVAVRAGGHSWAAWSLRDDALLIDLGGLRQIELDREAGTVRVSPAVTGSELNSLLVQHGLLFPGGHCPDVGLGGFLLQGGMGWNCRGWGWACQRVVAIDAVTADGELIHADEEQHADLLWAARGAGPGFFAIVTRFYLKVRPLPGALTRSSFFYPSALFDEVMGWLYELHPTLAPSVEVVAVGMGSGGDLTATAAPVLLVQGLSFAETPAEAREALAPFESCPARQHALLEQVMVPTTLAAEYAEQRRANPKEHRYAVDNAWLNAPATTAIPVLREAFVSLPTAQSFSLWFGMAPLHPLPDMALSLQADVYFASYVIWKEPEDDSRCRRWLAEQMRRIEPISEGLFLADSDFTTRPARFMDEHHWQRLQAVRARYDPEGLFHSYLIHPETPINVNLWSRS</sequence>
<dbReference type="PROSITE" id="PS00862">
    <property type="entry name" value="OX2_COVAL_FAD"/>
    <property type="match status" value="1"/>
</dbReference>
<name>A0A455T412_9CHLR</name>
<evidence type="ECO:0000256" key="4">
    <source>
        <dbReference type="ARBA" id="ARBA00022827"/>
    </source>
</evidence>